<evidence type="ECO:0000313" key="3">
    <source>
        <dbReference type="EMBL" id="RWX52225.1"/>
    </source>
</evidence>
<evidence type="ECO:0000313" key="1">
    <source>
        <dbReference type="EMBL" id="RWX49208.1"/>
    </source>
</evidence>
<comment type="caution">
    <text evidence="2">The sequence shown here is derived from an EMBL/GenBank/DDBJ whole genome shotgun (WGS) entry which is preliminary data.</text>
</comment>
<proteinExistence type="predicted"/>
<sequence>MVDSLREEGYFIQPVKKKMFYSSYYSKITYIKIEVKNAGLRV</sequence>
<protein>
    <submittedName>
        <fullName evidence="2">Uncharacterized protein</fullName>
    </submittedName>
</protein>
<dbReference type="Proteomes" id="UP000286862">
    <property type="component" value="Unassembled WGS sequence"/>
</dbReference>
<dbReference type="Proteomes" id="UP000287615">
    <property type="component" value="Unassembled WGS sequence"/>
</dbReference>
<keyword evidence="6" id="KW-1185">Reference proteome</keyword>
<evidence type="ECO:0000313" key="5">
    <source>
        <dbReference type="Proteomes" id="UP000287615"/>
    </source>
</evidence>
<evidence type="ECO:0000313" key="6">
    <source>
        <dbReference type="Proteomes" id="UP000288892"/>
    </source>
</evidence>
<dbReference type="Proteomes" id="UP000288892">
    <property type="component" value="Unassembled WGS sequence"/>
</dbReference>
<dbReference type="AlphaFoldDB" id="A0A444JC90"/>
<reference evidence="4 5" key="1">
    <citation type="submission" date="2017-01" db="EMBL/GenBank/DDBJ databases">
        <title>The cable genome- insights into the physiology and evolution of filamentous bacteria capable of sulfide oxidation via long distance electron transfer.</title>
        <authorList>
            <person name="Schreiber L."/>
            <person name="Bjerg J.T."/>
            <person name="Boggild A."/>
            <person name="Van De Vossenberg J."/>
            <person name="Meysman F."/>
            <person name="Nielsen L.P."/>
            <person name="Schramm A."/>
            <person name="Kjeldsen K.U."/>
        </authorList>
    </citation>
    <scope>NUCLEOTIDE SEQUENCE [LARGE SCALE GENOMIC DNA]</scope>
    <source>
        <strain evidence="1">A2</strain>
        <strain evidence="2">A3</strain>
        <strain evidence="3">A5</strain>
    </source>
</reference>
<organism evidence="2 5">
    <name type="scientific">Candidatus Electrothrix marina</name>
    <dbReference type="NCBI Taxonomy" id="1859130"/>
    <lineage>
        <taxon>Bacteria</taxon>
        <taxon>Pseudomonadati</taxon>
        <taxon>Thermodesulfobacteriota</taxon>
        <taxon>Desulfobulbia</taxon>
        <taxon>Desulfobulbales</taxon>
        <taxon>Desulfobulbaceae</taxon>
        <taxon>Candidatus Electrothrix</taxon>
    </lineage>
</organism>
<accession>A0A444JC90</accession>
<evidence type="ECO:0000313" key="2">
    <source>
        <dbReference type="EMBL" id="RWX50673.1"/>
    </source>
</evidence>
<name>A0A444JC90_9BACT</name>
<dbReference type="EMBL" id="MTKQ01000016">
    <property type="protein sequence ID" value="RWX49208.1"/>
    <property type="molecule type" value="Genomic_DNA"/>
</dbReference>
<evidence type="ECO:0000313" key="4">
    <source>
        <dbReference type="Proteomes" id="UP000286862"/>
    </source>
</evidence>
<dbReference type="EMBL" id="MTKS01000027">
    <property type="protein sequence ID" value="RWX52225.1"/>
    <property type="molecule type" value="Genomic_DNA"/>
</dbReference>
<gene>
    <name evidence="1" type="ORF">VT99_10165</name>
    <name evidence="2" type="ORF">VU00_10394</name>
    <name evidence="3" type="ORF">VU01_10276</name>
</gene>
<dbReference type="EMBL" id="MTKR01000039">
    <property type="protein sequence ID" value="RWX50673.1"/>
    <property type="molecule type" value="Genomic_DNA"/>
</dbReference>